<reference evidence="1 2" key="1">
    <citation type="submission" date="2018-06" db="EMBL/GenBank/DDBJ databases">
        <title>Genomic Encyclopedia of Type Strains, Phase III (KMG-III): the genomes of soil and plant-associated and newly described type strains.</title>
        <authorList>
            <person name="Whitman W."/>
        </authorList>
    </citation>
    <scope>NUCLEOTIDE SEQUENCE [LARGE SCALE GENOMIC DNA]</scope>
    <source>
        <strain evidence="1 2">JA737</strain>
    </source>
</reference>
<dbReference type="OrthoDB" id="9801824at2"/>
<dbReference type="EMBL" id="QJTK01000001">
    <property type="protein sequence ID" value="PYF12626.1"/>
    <property type="molecule type" value="Genomic_DNA"/>
</dbReference>
<sequence>MGEAVGLSATQREARRGLIVVGFDSAWMDNDPRQGFIVTPMSEPTGARLERAARERQVPFVRRQASEG</sequence>
<accession>A0A318U4Y2</accession>
<dbReference type="AlphaFoldDB" id="A0A318U4Y2"/>
<keyword evidence="2" id="KW-1185">Reference proteome</keyword>
<dbReference type="Proteomes" id="UP000247727">
    <property type="component" value="Unassembled WGS sequence"/>
</dbReference>
<name>A0A318U4Y2_9RHOB</name>
<evidence type="ECO:0000313" key="1">
    <source>
        <dbReference type="EMBL" id="PYF12626.1"/>
    </source>
</evidence>
<comment type="caution">
    <text evidence="1">The sequence shown here is derived from an EMBL/GenBank/DDBJ whole genome shotgun (WGS) entry which is preliminary data.</text>
</comment>
<gene>
    <name evidence="1" type="ORF">C8J30_1016</name>
</gene>
<protein>
    <submittedName>
        <fullName evidence="1">Uncharacterized protein</fullName>
    </submittedName>
</protein>
<organism evidence="1 2">
    <name type="scientific">Rhodobacter viridis</name>
    <dbReference type="NCBI Taxonomy" id="1054202"/>
    <lineage>
        <taxon>Bacteria</taxon>
        <taxon>Pseudomonadati</taxon>
        <taxon>Pseudomonadota</taxon>
        <taxon>Alphaproteobacteria</taxon>
        <taxon>Rhodobacterales</taxon>
        <taxon>Rhodobacter group</taxon>
        <taxon>Rhodobacter</taxon>
    </lineage>
</organism>
<dbReference type="RefSeq" id="WP_110803695.1">
    <property type="nucleotide sequence ID" value="NZ_QJTK01000001.1"/>
</dbReference>
<proteinExistence type="predicted"/>
<evidence type="ECO:0000313" key="2">
    <source>
        <dbReference type="Proteomes" id="UP000247727"/>
    </source>
</evidence>